<accession>E4ZZH0</accession>
<proteinExistence type="predicted"/>
<dbReference type="AlphaFoldDB" id="E4ZZH0"/>
<dbReference type="OrthoDB" id="3748578at2759"/>
<name>E4ZZH0_LEPMJ</name>
<keyword evidence="2" id="KW-1185">Reference proteome</keyword>
<dbReference type="InParanoid" id="E4ZZH0"/>
<dbReference type="VEuPathDB" id="FungiDB:LEMA_P098960.1"/>
<dbReference type="HOGENOM" id="CLU_1360622_0_0_1"/>
<dbReference type="EMBL" id="FP929130">
    <property type="protein sequence ID" value="CBX96765.1"/>
    <property type="molecule type" value="Genomic_DNA"/>
</dbReference>
<dbReference type="eggNOG" id="ENOG502RIRR">
    <property type="taxonomic scope" value="Eukaryota"/>
</dbReference>
<evidence type="ECO:0000313" key="2">
    <source>
        <dbReference type="Proteomes" id="UP000002668"/>
    </source>
</evidence>
<gene>
    <name evidence="1" type="ORF">LEMA_P098960.1</name>
</gene>
<sequence length="201" mass="22499">MAIIFPCGLSARKQPKHVLKTKLSTCVLIKFLNVMPTRYRNLGHPDKANVASIWIGIIRYYKNLGSFYMMSDVAIGNGAGTMRTYVFMIIPPTTFLKTITSISPKCPRLPDYVSQYHSALDISHGPLRTTSDGNLIVEESGDWVLLDTPPHDRQNHEIKVSRRNIPAIDLPEAKNGATGLEDARSRDRARRIIKDRGLVLA</sequence>
<organism evidence="2">
    <name type="scientific">Leptosphaeria maculans (strain JN3 / isolate v23.1.3 / race Av1-4-5-6-7-8)</name>
    <name type="common">Blackleg fungus</name>
    <name type="synonym">Phoma lingam</name>
    <dbReference type="NCBI Taxonomy" id="985895"/>
    <lineage>
        <taxon>Eukaryota</taxon>
        <taxon>Fungi</taxon>
        <taxon>Dikarya</taxon>
        <taxon>Ascomycota</taxon>
        <taxon>Pezizomycotina</taxon>
        <taxon>Dothideomycetes</taxon>
        <taxon>Pleosporomycetidae</taxon>
        <taxon>Pleosporales</taxon>
        <taxon>Pleosporineae</taxon>
        <taxon>Leptosphaeriaceae</taxon>
        <taxon>Plenodomus</taxon>
        <taxon>Plenodomus lingam/Leptosphaeria maculans species complex</taxon>
    </lineage>
</organism>
<reference evidence="2" key="1">
    <citation type="journal article" date="2011" name="Nat. Commun.">
        <title>Effector diversification within compartments of the Leptosphaeria maculans genome affected by Repeat-Induced Point mutations.</title>
        <authorList>
            <person name="Rouxel T."/>
            <person name="Grandaubert J."/>
            <person name="Hane J.K."/>
            <person name="Hoede C."/>
            <person name="van de Wouw A.P."/>
            <person name="Couloux A."/>
            <person name="Dominguez V."/>
            <person name="Anthouard V."/>
            <person name="Bally P."/>
            <person name="Bourras S."/>
            <person name="Cozijnsen A.J."/>
            <person name="Ciuffetti L.M."/>
            <person name="Degrave A."/>
            <person name="Dilmaghani A."/>
            <person name="Duret L."/>
            <person name="Fudal I."/>
            <person name="Goodwin S.B."/>
            <person name="Gout L."/>
            <person name="Glaser N."/>
            <person name="Linglin J."/>
            <person name="Kema G.H.J."/>
            <person name="Lapalu N."/>
            <person name="Lawrence C.B."/>
            <person name="May K."/>
            <person name="Meyer M."/>
            <person name="Ollivier B."/>
            <person name="Poulain J."/>
            <person name="Schoch C.L."/>
            <person name="Simon A."/>
            <person name="Spatafora J.W."/>
            <person name="Stachowiak A."/>
            <person name="Turgeon B.G."/>
            <person name="Tyler B.M."/>
            <person name="Vincent D."/>
            <person name="Weissenbach J."/>
            <person name="Amselem J."/>
            <person name="Quesneville H."/>
            <person name="Oliver R.P."/>
            <person name="Wincker P."/>
            <person name="Balesdent M.-H."/>
            <person name="Howlett B.J."/>
        </authorList>
    </citation>
    <scope>NUCLEOTIDE SEQUENCE [LARGE SCALE GENOMIC DNA]</scope>
    <source>
        <strain evidence="2">JN3 / isolate v23.1.3 / race Av1-4-5-6-7-8</strain>
    </source>
</reference>
<evidence type="ECO:0000313" key="1">
    <source>
        <dbReference type="EMBL" id="CBX96765.1"/>
    </source>
</evidence>
<protein>
    <submittedName>
        <fullName evidence="1">Predicted protein</fullName>
    </submittedName>
</protein>
<dbReference type="Proteomes" id="UP000002668">
    <property type="component" value="Genome"/>
</dbReference>